<feature type="compositionally biased region" description="Polar residues" evidence="1">
    <location>
        <begin position="24"/>
        <end position="39"/>
    </location>
</feature>
<sequence length="161" mass="17636">MRGDELDGHIAECKSAGYGDSHWSHTPQVVRKQSFQENTDAQREKAGSALIQPSPRSCSITSQLLRGLSVRVINRHTWRDDAAAAPHRAPSPPPALGFNGSLPLQSLTKKNSPGARLSAAIKRAGLFGFSTRTTWLRARIRYPRLAPGPRESSRADSNWKA</sequence>
<dbReference type="EMBL" id="JAINUF010000020">
    <property type="protein sequence ID" value="KAJ8335753.1"/>
    <property type="molecule type" value="Genomic_DNA"/>
</dbReference>
<evidence type="ECO:0000256" key="1">
    <source>
        <dbReference type="SAM" id="MobiDB-lite"/>
    </source>
</evidence>
<organism evidence="2 3">
    <name type="scientific">Synaphobranchus kaupii</name>
    <name type="common">Kaup's arrowtooth eel</name>
    <dbReference type="NCBI Taxonomy" id="118154"/>
    <lineage>
        <taxon>Eukaryota</taxon>
        <taxon>Metazoa</taxon>
        <taxon>Chordata</taxon>
        <taxon>Craniata</taxon>
        <taxon>Vertebrata</taxon>
        <taxon>Euteleostomi</taxon>
        <taxon>Actinopterygii</taxon>
        <taxon>Neopterygii</taxon>
        <taxon>Teleostei</taxon>
        <taxon>Anguilliformes</taxon>
        <taxon>Synaphobranchidae</taxon>
        <taxon>Synaphobranchus</taxon>
    </lineage>
</organism>
<evidence type="ECO:0000313" key="2">
    <source>
        <dbReference type="EMBL" id="KAJ8335753.1"/>
    </source>
</evidence>
<keyword evidence="3" id="KW-1185">Reference proteome</keyword>
<protein>
    <submittedName>
        <fullName evidence="2">Uncharacterized protein</fullName>
    </submittedName>
</protein>
<feature type="region of interest" description="Disordered" evidence="1">
    <location>
        <begin position="82"/>
        <end position="105"/>
    </location>
</feature>
<feature type="region of interest" description="Disordered" evidence="1">
    <location>
        <begin position="15"/>
        <end position="55"/>
    </location>
</feature>
<accession>A0A9Q1EBE6</accession>
<dbReference type="Proteomes" id="UP001152622">
    <property type="component" value="Chromosome 20"/>
</dbReference>
<evidence type="ECO:0000313" key="3">
    <source>
        <dbReference type="Proteomes" id="UP001152622"/>
    </source>
</evidence>
<proteinExistence type="predicted"/>
<dbReference type="AlphaFoldDB" id="A0A9Q1EBE6"/>
<gene>
    <name evidence="2" type="ORF">SKAU_G00390950</name>
</gene>
<reference evidence="2" key="1">
    <citation type="journal article" date="2023" name="Science">
        <title>Genome structures resolve the early diversification of teleost fishes.</title>
        <authorList>
            <person name="Parey E."/>
            <person name="Louis A."/>
            <person name="Montfort J."/>
            <person name="Bouchez O."/>
            <person name="Roques C."/>
            <person name="Iampietro C."/>
            <person name="Lluch J."/>
            <person name="Castinel A."/>
            <person name="Donnadieu C."/>
            <person name="Desvignes T."/>
            <person name="Floi Bucao C."/>
            <person name="Jouanno E."/>
            <person name="Wen M."/>
            <person name="Mejri S."/>
            <person name="Dirks R."/>
            <person name="Jansen H."/>
            <person name="Henkel C."/>
            <person name="Chen W.J."/>
            <person name="Zahm M."/>
            <person name="Cabau C."/>
            <person name="Klopp C."/>
            <person name="Thompson A.W."/>
            <person name="Robinson-Rechavi M."/>
            <person name="Braasch I."/>
            <person name="Lecointre G."/>
            <person name="Bobe J."/>
            <person name="Postlethwait J.H."/>
            <person name="Berthelot C."/>
            <person name="Roest Crollius H."/>
            <person name="Guiguen Y."/>
        </authorList>
    </citation>
    <scope>NUCLEOTIDE SEQUENCE</scope>
    <source>
        <strain evidence="2">WJC10195</strain>
    </source>
</reference>
<name>A0A9Q1EBE6_SYNKA</name>
<comment type="caution">
    <text evidence="2">The sequence shown here is derived from an EMBL/GenBank/DDBJ whole genome shotgun (WGS) entry which is preliminary data.</text>
</comment>